<feature type="transmembrane region" description="Helical" evidence="3">
    <location>
        <begin position="6"/>
        <end position="25"/>
    </location>
</feature>
<sequence length="296" mass="34767">MKKLFYIRINYLYIIVVILISLNLIKSQTTYERYIYNGRRVQVPLTTTSRPVGQINVSAIFKKEEGDPPKSGAYVFAVIHPSLPTIPPSSLVDDDGQLSKDKSKEVPRLTAKETIQYQGGKNDQKKEQQKEEIKKEEEIEKLVKIEKEDILFPKLNLTPFEEIFDKINSDQKLTILWIVSVIGAVTLTLLFVYIILCLWNYRSRPKFDRSHVISYRRPEELDILFEERRKRNDEVARLVRETSPRMYNHQEIHMVNQRESGEEKVSRLEREVMLLKQTSLQEADPFIRKSIRKVSL</sequence>
<dbReference type="Proteomes" id="UP000038045">
    <property type="component" value="Unplaced"/>
</dbReference>
<keyword evidence="3" id="KW-1133">Transmembrane helix</keyword>
<protein>
    <submittedName>
        <fullName evidence="5">Uncharacterized protein</fullName>
    </submittedName>
</protein>
<feature type="region of interest" description="Disordered" evidence="2">
    <location>
        <begin position="87"/>
        <end position="106"/>
    </location>
</feature>
<evidence type="ECO:0000313" key="4">
    <source>
        <dbReference type="Proteomes" id="UP000038045"/>
    </source>
</evidence>
<keyword evidence="1" id="KW-0175">Coiled coil</keyword>
<accession>A0A0N4ZGC9</accession>
<reference evidence="5" key="1">
    <citation type="submission" date="2017-02" db="UniProtKB">
        <authorList>
            <consortium name="WormBaseParasite"/>
        </authorList>
    </citation>
    <scope>IDENTIFICATION</scope>
</reference>
<dbReference type="AlphaFoldDB" id="A0A0N4ZGC9"/>
<evidence type="ECO:0000256" key="2">
    <source>
        <dbReference type="SAM" id="MobiDB-lite"/>
    </source>
</evidence>
<feature type="compositionally biased region" description="Basic and acidic residues" evidence="2">
    <location>
        <begin position="97"/>
        <end position="106"/>
    </location>
</feature>
<dbReference type="WBParaSite" id="PTRK_0000680600.1">
    <property type="protein sequence ID" value="PTRK_0000680600.1"/>
    <property type="gene ID" value="PTRK_0000680600"/>
</dbReference>
<feature type="coiled-coil region" evidence="1">
    <location>
        <begin position="121"/>
        <end position="148"/>
    </location>
</feature>
<keyword evidence="3" id="KW-0812">Transmembrane</keyword>
<feature type="transmembrane region" description="Helical" evidence="3">
    <location>
        <begin position="175"/>
        <end position="201"/>
    </location>
</feature>
<evidence type="ECO:0000313" key="5">
    <source>
        <dbReference type="WBParaSite" id="PTRK_0000680600.1"/>
    </source>
</evidence>
<keyword evidence="3" id="KW-0472">Membrane</keyword>
<name>A0A0N4ZGC9_PARTI</name>
<organism evidence="4 5">
    <name type="scientific">Parastrongyloides trichosuri</name>
    <name type="common">Possum-specific nematode worm</name>
    <dbReference type="NCBI Taxonomy" id="131310"/>
    <lineage>
        <taxon>Eukaryota</taxon>
        <taxon>Metazoa</taxon>
        <taxon>Ecdysozoa</taxon>
        <taxon>Nematoda</taxon>
        <taxon>Chromadorea</taxon>
        <taxon>Rhabditida</taxon>
        <taxon>Tylenchina</taxon>
        <taxon>Panagrolaimomorpha</taxon>
        <taxon>Strongyloidoidea</taxon>
        <taxon>Strongyloididae</taxon>
        <taxon>Parastrongyloides</taxon>
    </lineage>
</organism>
<keyword evidence="4" id="KW-1185">Reference proteome</keyword>
<evidence type="ECO:0000256" key="3">
    <source>
        <dbReference type="SAM" id="Phobius"/>
    </source>
</evidence>
<evidence type="ECO:0000256" key="1">
    <source>
        <dbReference type="SAM" id="Coils"/>
    </source>
</evidence>
<proteinExistence type="predicted"/>